<comment type="subcellular location">
    <subcellularLocation>
        <location evidence="3">Cytoplasm</location>
    </subcellularLocation>
</comment>
<evidence type="ECO:0000256" key="10">
    <source>
        <dbReference type="ARBA" id="ARBA00023235"/>
    </source>
</evidence>
<name>A0A6P4HLN1_DROKI</name>
<dbReference type="PANTHER" id="PTHR10091:SF0">
    <property type="entry name" value="GALACTOSE MUTAROTASE"/>
    <property type="match status" value="1"/>
</dbReference>
<reference evidence="17" key="1">
    <citation type="submission" date="2025-08" db="UniProtKB">
        <authorList>
            <consortium name="RefSeq"/>
        </authorList>
    </citation>
    <scope>IDENTIFICATION</scope>
    <source>
        <strain evidence="17">14028-0561.14</strain>
        <tissue evidence="17">Whole fly</tissue>
    </source>
</reference>
<keyword evidence="9" id="KW-0597">Phosphoprotein</keyword>
<proteinExistence type="inferred from homology"/>
<evidence type="ECO:0000256" key="4">
    <source>
        <dbReference type="ARBA" id="ARBA00004947"/>
    </source>
</evidence>
<keyword evidence="16" id="KW-1185">Reference proteome</keyword>
<comment type="catalytic activity">
    <reaction evidence="1 13">
        <text>alpha-D-glucose = beta-D-glucose</text>
        <dbReference type="Rhea" id="RHEA:10264"/>
        <dbReference type="ChEBI" id="CHEBI:15903"/>
        <dbReference type="ChEBI" id="CHEBI:17925"/>
        <dbReference type="EC" id="5.1.3.3"/>
    </reaction>
</comment>
<dbReference type="EC" id="5.1.3.3" evidence="13"/>
<keyword evidence="8" id="KW-0963">Cytoplasm</keyword>
<dbReference type="RefSeq" id="XP_017016480.1">
    <property type="nucleotide sequence ID" value="XM_017160991.3"/>
</dbReference>
<dbReference type="InterPro" id="IPR015443">
    <property type="entry name" value="Aldose_1-epimerase"/>
</dbReference>
<dbReference type="UniPathway" id="UPA00242"/>
<dbReference type="InterPro" id="IPR014718">
    <property type="entry name" value="GH-type_carb-bd"/>
</dbReference>
<comment type="pathway">
    <text evidence="5 13">Carbohydrate metabolism; hexose metabolism.</text>
</comment>
<evidence type="ECO:0000256" key="12">
    <source>
        <dbReference type="ARBA" id="ARBA00045743"/>
    </source>
</evidence>
<comment type="pathway">
    <text evidence="4">Carbohydrate metabolism; galactose metabolism.</text>
</comment>
<evidence type="ECO:0000256" key="9">
    <source>
        <dbReference type="ARBA" id="ARBA00022553"/>
    </source>
</evidence>
<dbReference type="InterPro" id="IPR047215">
    <property type="entry name" value="Galactose_mutarotase-like"/>
</dbReference>
<evidence type="ECO:0000256" key="7">
    <source>
        <dbReference type="ARBA" id="ARBA00011245"/>
    </source>
</evidence>
<dbReference type="GO" id="GO:0004034">
    <property type="term" value="F:aldose 1-epimerase activity"/>
    <property type="evidence" value="ECO:0007669"/>
    <property type="project" value="UniProtKB-EC"/>
</dbReference>
<evidence type="ECO:0000256" key="11">
    <source>
        <dbReference type="ARBA" id="ARBA00023277"/>
    </source>
</evidence>
<comment type="subunit">
    <text evidence="7">Monomer.</text>
</comment>
<evidence type="ECO:0000313" key="17">
    <source>
        <dbReference type="RefSeq" id="XP_017016480.1"/>
    </source>
</evidence>
<evidence type="ECO:0000256" key="6">
    <source>
        <dbReference type="ARBA" id="ARBA00006206"/>
    </source>
</evidence>
<evidence type="ECO:0000256" key="1">
    <source>
        <dbReference type="ARBA" id="ARBA00001614"/>
    </source>
</evidence>
<dbReference type="GO" id="GO:0006006">
    <property type="term" value="P:glucose metabolic process"/>
    <property type="evidence" value="ECO:0007669"/>
    <property type="project" value="TreeGrafter"/>
</dbReference>
<evidence type="ECO:0000256" key="3">
    <source>
        <dbReference type="ARBA" id="ARBA00004496"/>
    </source>
</evidence>
<feature type="binding site" evidence="14">
    <location>
        <position position="257"/>
    </location>
    <ligand>
        <name>beta-D-galactose</name>
        <dbReference type="ChEBI" id="CHEBI:27667"/>
    </ligand>
</feature>
<feature type="binding site" evidence="15">
    <location>
        <begin position="87"/>
        <end position="88"/>
    </location>
    <ligand>
        <name>beta-D-galactose</name>
        <dbReference type="ChEBI" id="CHEBI:27667"/>
    </ligand>
</feature>
<dbReference type="GO" id="GO:0030246">
    <property type="term" value="F:carbohydrate binding"/>
    <property type="evidence" value="ECO:0007669"/>
    <property type="project" value="InterPro"/>
</dbReference>
<evidence type="ECO:0000313" key="16">
    <source>
        <dbReference type="Proteomes" id="UP001652661"/>
    </source>
</evidence>
<dbReference type="InterPro" id="IPR011013">
    <property type="entry name" value="Gal_mutarotase_sf_dom"/>
</dbReference>
<dbReference type="GeneID" id="108070496"/>
<evidence type="ECO:0000256" key="8">
    <source>
        <dbReference type="ARBA" id="ARBA00022490"/>
    </source>
</evidence>
<dbReference type="Proteomes" id="UP001652661">
    <property type="component" value="Chromosome 3L"/>
</dbReference>
<keyword evidence="11 13" id="KW-0119">Carbohydrate metabolism</keyword>
<comment type="similarity">
    <text evidence="6 13">Belongs to the aldose epimerase family.</text>
</comment>
<keyword evidence="10 13" id="KW-0413">Isomerase</keyword>
<evidence type="ECO:0000256" key="13">
    <source>
        <dbReference type="PIRNR" id="PIRNR005096"/>
    </source>
</evidence>
<evidence type="ECO:0000256" key="15">
    <source>
        <dbReference type="PIRSR" id="PIRSR005096-3"/>
    </source>
</evidence>
<dbReference type="UniPathway" id="UPA00214"/>
<evidence type="ECO:0000256" key="14">
    <source>
        <dbReference type="PIRSR" id="PIRSR005096-2"/>
    </source>
</evidence>
<comment type="catalytic activity">
    <reaction evidence="2">
        <text>alpha-D-galactose = beta-D-galactose</text>
        <dbReference type="Rhea" id="RHEA:28675"/>
        <dbReference type="ChEBI" id="CHEBI:27667"/>
        <dbReference type="ChEBI" id="CHEBI:28061"/>
        <dbReference type="EC" id="5.1.3.3"/>
    </reaction>
    <physiologicalReaction direction="right-to-left" evidence="2">
        <dbReference type="Rhea" id="RHEA:28677"/>
    </physiologicalReaction>
</comment>
<protein>
    <recommendedName>
        <fullName evidence="13">Aldose 1-epimerase</fullName>
        <ecNumber evidence="13">5.1.3.3</ecNumber>
    </recommendedName>
</protein>
<dbReference type="FunFam" id="2.70.98.10:FF:000003">
    <property type="entry name" value="Aldose 1-epimerase"/>
    <property type="match status" value="1"/>
</dbReference>
<dbReference type="GO" id="GO:0005737">
    <property type="term" value="C:cytoplasm"/>
    <property type="evidence" value="ECO:0007669"/>
    <property type="project" value="UniProtKB-SubCell"/>
</dbReference>
<dbReference type="Pfam" id="PF01263">
    <property type="entry name" value="Aldose_epim"/>
    <property type="match status" value="1"/>
</dbReference>
<comment type="function">
    <text evidence="12">Mutarotase that catalyzes the interconversion of beta-D-galactose and alpha-D-galactose during galactose metabolism. Beta-D-galactose is metabolized in the liver into glucose 1-phosphate, the primary metabolic fuel, by the action of four enzymes that constitute the Leloir pathway: GALM, GALK1 (galactokinase), GALT (galactose-1-phosphate uridylyltransferase) and GALE (UDP-galactose-4'-epimerase). Involved in the maintenance of the equilibrium between the beta- and alpha-anomers of galactose, therefore ensuring a sufficient supply of the alpha-anomer for GALK1. Also active on D-glucose although shows a preference for galactose over glucose.</text>
</comment>
<dbReference type="PIRSF" id="PIRSF005096">
    <property type="entry name" value="GALM"/>
    <property type="match status" value="1"/>
</dbReference>
<accession>A0A6P4HLN1</accession>
<sequence length="367" mass="40398">MVRVIEDMFGIAVNPMSQKTDRVRRFTLSTERGMSVSINTLGATIQSVMVPDFNGKLEDVCLGYDDVAGYYRNQPLYLGATIGRVANRTSGGRFMLCGKEVSVSRNGRDRYHINGGFVGFDSVIWDVVGVHKDGITLQHISPDGHEGYPGELTTNINFSLNDTGCFGMRIEARTKATTAVNISNNSHFNLAGHGAGKEALYQHMLMIKAQKIVDVNQDLLPTGKLMRVRTTPYDFSSLVSLGKRLNQLISCPLSGFDNNFCVDVSPNRVQLVARVVHPCSGRFMEVHTNQPGLHFSTANNFPDEDSDAPANPGKGGAKYVRHGAFCVQTQKYPDAMNHCSFPTVVLNPGQLYDHQVVYRFGACPKRV</sequence>
<dbReference type="PANTHER" id="PTHR10091">
    <property type="entry name" value="ALDOSE-1-EPIMERASE"/>
    <property type="match status" value="1"/>
</dbReference>
<dbReference type="SUPFAM" id="SSF74650">
    <property type="entry name" value="Galactose mutarotase-like"/>
    <property type="match status" value="1"/>
</dbReference>
<evidence type="ECO:0000256" key="2">
    <source>
        <dbReference type="ARBA" id="ARBA00001712"/>
    </source>
</evidence>
<dbReference type="GO" id="GO:0033499">
    <property type="term" value="P:galactose catabolic process via UDP-galactose, Leloir pathway"/>
    <property type="evidence" value="ECO:0007669"/>
    <property type="project" value="TreeGrafter"/>
</dbReference>
<organism evidence="16 17">
    <name type="scientific">Drosophila kikkawai</name>
    <name type="common">Fruit fly</name>
    <dbReference type="NCBI Taxonomy" id="30033"/>
    <lineage>
        <taxon>Eukaryota</taxon>
        <taxon>Metazoa</taxon>
        <taxon>Ecdysozoa</taxon>
        <taxon>Arthropoda</taxon>
        <taxon>Hexapoda</taxon>
        <taxon>Insecta</taxon>
        <taxon>Pterygota</taxon>
        <taxon>Neoptera</taxon>
        <taxon>Endopterygota</taxon>
        <taxon>Diptera</taxon>
        <taxon>Brachycera</taxon>
        <taxon>Muscomorpha</taxon>
        <taxon>Ephydroidea</taxon>
        <taxon>Drosophilidae</taxon>
        <taxon>Drosophila</taxon>
        <taxon>Sophophora</taxon>
    </lineage>
</organism>
<dbReference type="CDD" id="cd09019">
    <property type="entry name" value="galactose_mutarotase_like"/>
    <property type="match status" value="1"/>
</dbReference>
<evidence type="ECO:0000256" key="5">
    <source>
        <dbReference type="ARBA" id="ARBA00005028"/>
    </source>
</evidence>
<dbReference type="OrthoDB" id="274691at2759"/>
<dbReference type="InterPro" id="IPR008183">
    <property type="entry name" value="Aldose_1/G6P_1-epimerase"/>
</dbReference>
<dbReference type="Gene3D" id="2.70.98.10">
    <property type="match status" value="1"/>
</dbReference>
<gene>
    <name evidence="17" type="primary">LOC108070496</name>
</gene>
<dbReference type="AlphaFoldDB" id="A0A6P4HLN1"/>